<keyword evidence="10" id="KW-1185">Reference proteome</keyword>
<feature type="compositionally biased region" description="Basic and acidic residues" evidence="6">
    <location>
        <begin position="576"/>
        <end position="593"/>
    </location>
</feature>
<protein>
    <submittedName>
        <fullName evidence="9">Cytochrome C biogenesis protein ResB</fullName>
    </submittedName>
</protein>
<dbReference type="InterPro" id="IPR023494">
    <property type="entry name" value="Cyt_c_bgen_Ccs1/CcsB/ResB"/>
</dbReference>
<dbReference type="GO" id="GO:0017004">
    <property type="term" value="P:cytochrome complex assembly"/>
    <property type="evidence" value="ECO:0007669"/>
    <property type="project" value="UniProtKB-KW"/>
</dbReference>
<feature type="transmembrane region" description="Helical" evidence="7">
    <location>
        <begin position="119"/>
        <end position="141"/>
    </location>
</feature>
<gene>
    <name evidence="9" type="ORF">CFK41_04350</name>
</gene>
<accession>A0A291GV80</accession>
<dbReference type="RefSeq" id="WP_096798566.1">
    <property type="nucleotide sequence ID" value="NZ_CP023564.1"/>
</dbReference>
<evidence type="ECO:0000313" key="9">
    <source>
        <dbReference type="EMBL" id="ATG54088.1"/>
    </source>
</evidence>
<feature type="domain" description="ResB-like" evidence="8">
    <location>
        <begin position="62"/>
        <end position="555"/>
    </location>
</feature>
<evidence type="ECO:0000256" key="3">
    <source>
        <dbReference type="ARBA" id="ARBA00022748"/>
    </source>
</evidence>
<feature type="transmembrane region" description="Helical" evidence="7">
    <location>
        <begin position="64"/>
        <end position="82"/>
    </location>
</feature>
<keyword evidence="3" id="KW-0201">Cytochrome c-type biogenesis</keyword>
<dbReference type="KEGG" id="bgg:CFK41_04350"/>
<feature type="region of interest" description="Disordered" evidence="6">
    <location>
        <begin position="562"/>
        <end position="593"/>
    </location>
</feature>
<dbReference type="Proteomes" id="UP000217889">
    <property type="component" value="Chromosome"/>
</dbReference>
<evidence type="ECO:0000259" key="8">
    <source>
        <dbReference type="Pfam" id="PF05140"/>
    </source>
</evidence>
<evidence type="ECO:0000256" key="4">
    <source>
        <dbReference type="ARBA" id="ARBA00022989"/>
    </source>
</evidence>
<keyword evidence="4 7" id="KW-1133">Transmembrane helix</keyword>
<feature type="transmembrane region" description="Helical" evidence="7">
    <location>
        <begin position="230"/>
        <end position="248"/>
    </location>
</feature>
<evidence type="ECO:0000256" key="1">
    <source>
        <dbReference type="ARBA" id="ARBA00004141"/>
    </source>
</evidence>
<reference evidence="9 10" key="1">
    <citation type="journal article" date="2014" name="Int. J. Syst. Evol. Microbiol.">
        <title>Brachybacterium ginsengisoli sp. nov., isolated from soil of a ginseng field.</title>
        <authorList>
            <person name="Hoang V.A."/>
            <person name="Kim Y.J."/>
            <person name="Nguyen N.L."/>
            <person name="Yang D.C."/>
        </authorList>
    </citation>
    <scope>NUCLEOTIDE SEQUENCE [LARGE SCALE GENOMIC DNA]</scope>
    <source>
        <strain evidence="9 10">DCY80</strain>
    </source>
</reference>
<organism evidence="9 10">
    <name type="scientific">Brachybacterium ginsengisoli</name>
    <dbReference type="NCBI Taxonomy" id="1331682"/>
    <lineage>
        <taxon>Bacteria</taxon>
        <taxon>Bacillati</taxon>
        <taxon>Actinomycetota</taxon>
        <taxon>Actinomycetes</taxon>
        <taxon>Micrococcales</taxon>
        <taxon>Dermabacteraceae</taxon>
        <taxon>Brachybacterium</taxon>
    </lineage>
</organism>
<evidence type="ECO:0000256" key="7">
    <source>
        <dbReference type="SAM" id="Phobius"/>
    </source>
</evidence>
<feature type="transmembrane region" description="Helical" evidence="7">
    <location>
        <begin position="502"/>
        <end position="520"/>
    </location>
</feature>
<keyword evidence="5 7" id="KW-0472">Membrane</keyword>
<evidence type="ECO:0000313" key="10">
    <source>
        <dbReference type="Proteomes" id="UP000217889"/>
    </source>
</evidence>
<dbReference type="InterPro" id="IPR007816">
    <property type="entry name" value="ResB-like_domain"/>
</dbReference>
<keyword evidence="2 7" id="KW-0812">Transmembrane</keyword>
<proteinExistence type="predicted"/>
<dbReference type="OrthoDB" id="3949537at2"/>
<evidence type="ECO:0000256" key="2">
    <source>
        <dbReference type="ARBA" id="ARBA00022692"/>
    </source>
</evidence>
<sequence length="593" mass="64197">MSKDRTNDPTSPSSPGSAPAGGSSAESSWSSKPEVDGRRQVGAPALNLRGTLLFLWRQLTSMQTALILLMLLAIAAVPGSLYPQRSVNPALTEQFLAENGRWGKLLDTLGFFEVFSSPWFSAIYLLLFISLIGCIVPRLGVHLKQLRARPPRTPSRLTRFTGYTRIELAAAREGGSGAQQIDAQQIDDEQIIERARRSLRRSRYRTEVREEAGGQSVSAERGLLRETGNLAFHIALVGVLICIAGGQLTSYRGQITVIEGDGFANSLTQYDSFESGAWFDETSMPDFRFTLEDFRATYVKPGESGTVGEPRSFEADVQVNTPGEDQVDKTIQVNKPLHVQGASMYLLGNGYAPEVTVKDPEGKVVAEGPVITVPMGDTGYTSQLVIKAPDARPKQTAVVGFFLPTGTIDEKGPHSLYPDAVDPQLALTVHQGDLGLDSGIPQNAYEVDLTSLTPVTGEDGNPVLIRLYPGQEYKLPDGTSVSFDGLRRYAAFDVAHNPFEHWILLSALVAVGGLVLSLFVPRRRVWVRVRTTADGTVLEVAGLARSDDPALEDDVRALASSLAEAQDGTPSAYETDPERPARNADHSSEGSAQ</sequence>
<dbReference type="Pfam" id="PF05140">
    <property type="entry name" value="ResB"/>
    <property type="match status" value="1"/>
</dbReference>
<evidence type="ECO:0000256" key="6">
    <source>
        <dbReference type="SAM" id="MobiDB-lite"/>
    </source>
</evidence>
<dbReference type="EMBL" id="CP023564">
    <property type="protein sequence ID" value="ATG54088.1"/>
    <property type="molecule type" value="Genomic_DNA"/>
</dbReference>
<evidence type="ECO:0000256" key="5">
    <source>
        <dbReference type="ARBA" id="ARBA00023136"/>
    </source>
</evidence>
<comment type="subcellular location">
    <subcellularLocation>
        <location evidence="1">Membrane</location>
        <topology evidence="1">Multi-pass membrane protein</topology>
    </subcellularLocation>
</comment>
<dbReference type="AlphaFoldDB" id="A0A291GV80"/>
<dbReference type="GO" id="GO:0016020">
    <property type="term" value="C:membrane"/>
    <property type="evidence" value="ECO:0007669"/>
    <property type="project" value="UniProtKB-SubCell"/>
</dbReference>
<feature type="region of interest" description="Disordered" evidence="6">
    <location>
        <begin position="1"/>
        <end position="36"/>
    </location>
</feature>
<dbReference type="PANTHER" id="PTHR31566">
    <property type="entry name" value="CYTOCHROME C BIOGENESIS PROTEIN CCS1, CHLOROPLASTIC"/>
    <property type="match status" value="1"/>
</dbReference>
<dbReference type="PANTHER" id="PTHR31566:SF0">
    <property type="entry name" value="CYTOCHROME C BIOGENESIS PROTEIN CCS1, CHLOROPLASTIC"/>
    <property type="match status" value="1"/>
</dbReference>
<feature type="compositionally biased region" description="Low complexity" evidence="6">
    <location>
        <begin position="11"/>
        <end position="31"/>
    </location>
</feature>
<name>A0A291GV80_9MICO</name>